<accession>I3T067</accession>
<feature type="compositionally biased region" description="Basic and acidic residues" evidence="1">
    <location>
        <begin position="10"/>
        <end position="26"/>
    </location>
</feature>
<protein>
    <submittedName>
        <fullName evidence="2">Uncharacterized protein</fullName>
    </submittedName>
</protein>
<feature type="region of interest" description="Disordered" evidence="1">
    <location>
        <begin position="1"/>
        <end position="26"/>
    </location>
</feature>
<proteinExistence type="evidence at transcript level"/>
<organism evidence="2">
    <name type="scientific">Lotus japonicus</name>
    <name type="common">Lotus corniculatus var. japonicus</name>
    <dbReference type="NCBI Taxonomy" id="34305"/>
    <lineage>
        <taxon>Eukaryota</taxon>
        <taxon>Viridiplantae</taxon>
        <taxon>Streptophyta</taxon>
        <taxon>Embryophyta</taxon>
        <taxon>Tracheophyta</taxon>
        <taxon>Spermatophyta</taxon>
        <taxon>Magnoliopsida</taxon>
        <taxon>eudicotyledons</taxon>
        <taxon>Gunneridae</taxon>
        <taxon>Pentapetalae</taxon>
        <taxon>rosids</taxon>
        <taxon>fabids</taxon>
        <taxon>Fabales</taxon>
        <taxon>Fabaceae</taxon>
        <taxon>Papilionoideae</taxon>
        <taxon>50 kb inversion clade</taxon>
        <taxon>NPAAA clade</taxon>
        <taxon>Hologalegina</taxon>
        <taxon>robinioid clade</taxon>
        <taxon>Loteae</taxon>
        <taxon>Lotus</taxon>
    </lineage>
</organism>
<name>I3T067_LOTJA</name>
<sequence length="43" mass="5158">MTVKTKKHPMKDEKKQTRDHSHKNEVLRNCCHEVLDQIEKGEQ</sequence>
<dbReference type="EMBL" id="BT146115">
    <property type="protein sequence ID" value="AFK45909.1"/>
    <property type="molecule type" value="mRNA"/>
</dbReference>
<evidence type="ECO:0000313" key="2">
    <source>
        <dbReference type="EMBL" id="AFK45909.1"/>
    </source>
</evidence>
<dbReference type="AlphaFoldDB" id="I3T067"/>
<evidence type="ECO:0000256" key="1">
    <source>
        <dbReference type="SAM" id="MobiDB-lite"/>
    </source>
</evidence>
<reference evidence="2" key="1">
    <citation type="submission" date="2012-05" db="EMBL/GenBank/DDBJ databases">
        <authorList>
            <person name="Krishnakumar V."/>
            <person name="Cheung F."/>
            <person name="Xiao Y."/>
            <person name="Chan A."/>
            <person name="Moskal W.A."/>
            <person name="Town C.D."/>
        </authorList>
    </citation>
    <scope>NUCLEOTIDE SEQUENCE</scope>
</reference>